<accession>A0A482WCP7</accession>
<dbReference type="GO" id="GO:0006633">
    <property type="term" value="P:fatty acid biosynthetic process"/>
    <property type="evidence" value="ECO:0007669"/>
    <property type="project" value="TreeGrafter"/>
</dbReference>
<dbReference type="STRING" id="1661398.A0A482WCP7"/>
<dbReference type="InterPro" id="IPR014030">
    <property type="entry name" value="Ketoacyl_synth_N"/>
</dbReference>
<dbReference type="Proteomes" id="UP000292052">
    <property type="component" value="Unassembled WGS sequence"/>
</dbReference>
<gene>
    <name evidence="2" type="ORF">BDFB_008338</name>
</gene>
<reference evidence="2 3" key="1">
    <citation type="submission" date="2017-03" db="EMBL/GenBank/DDBJ databases">
        <title>Genome of the blue death feigning beetle - Asbolus verrucosus.</title>
        <authorList>
            <person name="Rider S.D."/>
        </authorList>
    </citation>
    <scope>NUCLEOTIDE SEQUENCE [LARGE SCALE GENOMIC DNA]</scope>
    <source>
        <strain evidence="2">Butters</strain>
        <tissue evidence="2">Head and leg muscle</tissue>
    </source>
</reference>
<sequence>MNEYRFGKWLASQPPGEEVVITANVMDPMMRIFLEVAIEAVLDAGVNPPELEGSRTGVFIGTCGSEMEFYNLFQITGPQMMGINAYLKSLICNRLEASICYFIH</sequence>
<dbReference type="OrthoDB" id="329835at2759"/>
<evidence type="ECO:0000313" key="2">
    <source>
        <dbReference type="EMBL" id="RZC42597.1"/>
    </source>
</evidence>
<keyword evidence="3" id="KW-1185">Reference proteome</keyword>
<proteinExistence type="predicted"/>
<protein>
    <submittedName>
        <fullName evidence="2">Ketoacyl-synt domain containing protein</fullName>
    </submittedName>
</protein>
<evidence type="ECO:0000313" key="3">
    <source>
        <dbReference type="Proteomes" id="UP000292052"/>
    </source>
</evidence>
<name>A0A482WCP7_ASBVE</name>
<dbReference type="GO" id="GO:0004312">
    <property type="term" value="F:fatty acid synthase activity"/>
    <property type="evidence" value="ECO:0007669"/>
    <property type="project" value="TreeGrafter"/>
</dbReference>
<dbReference type="PANTHER" id="PTHR43775">
    <property type="entry name" value="FATTY ACID SYNTHASE"/>
    <property type="match status" value="1"/>
</dbReference>
<dbReference type="InterPro" id="IPR050091">
    <property type="entry name" value="PKS_NRPS_Biosynth_Enz"/>
</dbReference>
<dbReference type="PANTHER" id="PTHR43775:SF23">
    <property type="entry name" value="FATTY ACID SYNTHASE 3"/>
    <property type="match status" value="1"/>
</dbReference>
<dbReference type="InterPro" id="IPR016039">
    <property type="entry name" value="Thiolase-like"/>
</dbReference>
<dbReference type="SUPFAM" id="SSF53901">
    <property type="entry name" value="Thiolase-like"/>
    <property type="match status" value="1"/>
</dbReference>
<feature type="domain" description="Beta-ketoacyl synthase-like N-terminal" evidence="1">
    <location>
        <begin position="23"/>
        <end position="95"/>
    </location>
</feature>
<comment type="caution">
    <text evidence="2">The sequence shown here is derived from an EMBL/GenBank/DDBJ whole genome shotgun (WGS) entry which is preliminary data.</text>
</comment>
<dbReference type="Gene3D" id="3.40.47.10">
    <property type="match status" value="1"/>
</dbReference>
<dbReference type="AlphaFoldDB" id="A0A482WCP7"/>
<evidence type="ECO:0000259" key="1">
    <source>
        <dbReference type="Pfam" id="PF00109"/>
    </source>
</evidence>
<dbReference type="EMBL" id="QDEB01006825">
    <property type="protein sequence ID" value="RZC42597.1"/>
    <property type="molecule type" value="Genomic_DNA"/>
</dbReference>
<organism evidence="2 3">
    <name type="scientific">Asbolus verrucosus</name>
    <name type="common">Desert ironclad beetle</name>
    <dbReference type="NCBI Taxonomy" id="1661398"/>
    <lineage>
        <taxon>Eukaryota</taxon>
        <taxon>Metazoa</taxon>
        <taxon>Ecdysozoa</taxon>
        <taxon>Arthropoda</taxon>
        <taxon>Hexapoda</taxon>
        <taxon>Insecta</taxon>
        <taxon>Pterygota</taxon>
        <taxon>Neoptera</taxon>
        <taxon>Endopterygota</taxon>
        <taxon>Coleoptera</taxon>
        <taxon>Polyphaga</taxon>
        <taxon>Cucujiformia</taxon>
        <taxon>Tenebrionidae</taxon>
        <taxon>Pimeliinae</taxon>
        <taxon>Asbolus</taxon>
    </lineage>
</organism>
<dbReference type="Pfam" id="PF00109">
    <property type="entry name" value="ketoacyl-synt"/>
    <property type="match status" value="1"/>
</dbReference>